<accession>A0A6J7KSP0</accession>
<dbReference type="Gene3D" id="3.30.230.10">
    <property type="match status" value="1"/>
</dbReference>
<proteinExistence type="predicted"/>
<feature type="domain" description="Lon proteolytic" evidence="2">
    <location>
        <begin position="241"/>
        <end position="341"/>
    </location>
</feature>
<sequence length="351" mass="35752">MRLALRRRLWLGSAVLVGGALLAVSALVQLPFIELSPGPTYNTIGDIAGKAVIEISGTPTFPTSGHLDMTTVNERGGPDTGIYVGRVLIGWADPRSRIVPRESFFPDPVSGEEVHAENVRQFNDSESNSMAAALAYLGRPVLRIVVVSSLLTGSPSDGKLEPGDQILAIGSSAVTSVDDVTAAMSGVTPGAKVDVRVVRGGAESIQSIVTAVSPQDPARAFLGISVGQALRAPFHLTVTLEGVGGPSAGTMFSLGIIDKLTPGELTGGKYVAGTGTITPDGTVGGIGGIEQKMLGARVAGATLFLAPAENCADVLDADIPDGLTVARISTLAEAVAAVEAYAAGKAVTPCT</sequence>
<dbReference type="PROSITE" id="PS51786">
    <property type="entry name" value="LON_PROTEOLYTIC"/>
    <property type="match status" value="1"/>
</dbReference>
<dbReference type="EMBL" id="CAFBPU010000061">
    <property type="protein sequence ID" value="CAB5039080.1"/>
    <property type="molecule type" value="Genomic_DNA"/>
</dbReference>
<dbReference type="GO" id="GO:0006508">
    <property type="term" value="P:proteolysis"/>
    <property type="evidence" value="ECO:0007669"/>
    <property type="project" value="InterPro"/>
</dbReference>
<dbReference type="GO" id="GO:0004176">
    <property type="term" value="F:ATP-dependent peptidase activity"/>
    <property type="evidence" value="ECO:0007669"/>
    <property type="project" value="InterPro"/>
</dbReference>
<dbReference type="InterPro" id="IPR008269">
    <property type="entry name" value="Lon_proteolytic"/>
</dbReference>
<dbReference type="GO" id="GO:0004252">
    <property type="term" value="F:serine-type endopeptidase activity"/>
    <property type="evidence" value="ECO:0007669"/>
    <property type="project" value="InterPro"/>
</dbReference>
<evidence type="ECO:0000313" key="4">
    <source>
        <dbReference type="EMBL" id="CAB5039080.1"/>
    </source>
</evidence>
<dbReference type="InterPro" id="IPR036034">
    <property type="entry name" value="PDZ_sf"/>
</dbReference>
<dbReference type="PANTHER" id="PTHR10046">
    <property type="entry name" value="ATP DEPENDENT LON PROTEASE FAMILY MEMBER"/>
    <property type="match status" value="1"/>
</dbReference>
<name>A0A6J7KSP0_9ZZZZ</name>
<dbReference type="SUPFAM" id="SSF54211">
    <property type="entry name" value="Ribosomal protein S5 domain 2-like"/>
    <property type="match status" value="1"/>
</dbReference>
<protein>
    <submittedName>
        <fullName evidence="3">Unannotated protein</fullName>
    </submittedName>
</protein>
<dbReference type="GO" id="GO:0030163">
    <property type="term" value="P:protein catabolic process"/>
    <property type="evidence" value="ECO:0007669"/>
    <property type="project" value="InterPro"/>
</dbReference>
<dbReference type="GO" id="GO:0005524">
    <property type="term" value="F:ATP binding"/>
    <property type="evidence" value="ECO:0007669"/>
    <property type="project" value="InterPro"/>
</dbReference>
<dbReference type="Pfam" id="PF13180">
    <property type="entry name" value="PDZ_2"/>
    <property type="match status" value="1"/>
</dbReference>
<organism evidence="3">
    <name type="scientific">freshwater metagenome</name>
    <dbReference type="NCBI Taxonomy" id="449393"/>
    <lineage>
        <taxon>unclassified sequences</taxon>
        <taxon>metagenomes</taxon>
        <taxon>ecological metagenomes</taxon>
    </lineage>
</organism>
<dbReference type="EMBL" id="CAFBND010000135">
    <property type="protein sequence ID" value="CAB4958800.1"/>
    <property type="molecule type" value="Genomic_DNA"/>
</dbReference>
<evidence type="ECO:0000259" key="1">
    <source>
        <dbReference type="PROSITE" id="PS50106"/>
    </source>
</evidence>
<dbReference type="PROSITE" id="PS50106">
    <property type="entry name" value="PDZ"/>
    <property type="match status" value="1"/>
</dbReference>
<dbReference type="InterPro" id="IPR020568">
    <property type="entry name" value="Ribosomal_Su5_D2-typ_SF"/>
</dbReference>
<gene>
    <name evidence="3" type="ORF">UFOPK3752_02142</name>
    <name evidence="4" type="ORF">UFOPK4150_02121</name>
</gene>
<evidence type="ECO:0000313" key="3">
    <source>
        <dbReference type="EMBL" id="CAB4958800.1"/>
    </source>
</evidence>
<dbReference type="InterPro" id="IPR014721">
    <property type="entry name" value="Ribsml_uS5_D2-typ_fold_subgr"/>
</dbReference>
<dbReference type="AlphaFoldDB" id="A0A6J7KSP0"/>
<dbReference type="SUPFAM" id="SSF50156">
    <property type="entry name" value="PDZ domain-like"/>
    <property type="match status" value="1"/>
</dbReference>
<evidence type="ECO:0000259" key="2">
    <source>
        <dbReference type="PROSITE" id="PS51786"/>
    </source>
</evidence>
<dbReference type="InterPro" id="IPR001478">
    <property type="entry name" value="PDZ"/>
</dbReference>
<feature type="domain" description="PDZ" evidence="1">
    <location>
        <begin position="145"/>
        <end position="201"/>
    </location>
</feature>
<dbReference type="InterPro" id="IPR027065">
    <property type="entry name" value="Lon_Prtase"/>
</dbReference>
<reference evidence="3" key="1">
    <citation type="submission" date="2020-05" db="EMBL/GenBank/DDBJ databases">
        <authorList>
            <person name="Chiriac C."/>
            <person name="Salcher M."/>
            <person name="Ghai R."/>
            <person name="Kavagutti S V."/>
        </authorList>
    </citation>
    <scope>NUCLEOTIDE SEQUENCE</scope>
</reference>
<dbReference type="Pfam" id="PF05362">
    <property type="entry name" value="Lon_C"/>
    <property type="match status" value="1"/>
</dbReference>